<sequence length="99" mass="10661">RPEFALGGPVYTLDYYVNKALVLQDMGADSLCIKDMAGLIAPDDAYKLIKALKQALKIPVQLHTHYTSGMGSMSYLKAVEAGVDVVDTALAPFALRSSQ</sequence>
<evidence type="ECO:0000313" key="2">
    <source>
        <dbReference type="EMBL" id="GAI01023.1"/>
    </source>
</evidence>
<feature type="domain" description="Pyruvate carboxyltransferase" evidence="1">
    <location>
        <begin position="1"/>
        <end position="99"/>
    </location>
</feature>
<name>X1K3B7_9ZZZZ</name>
<reference evidence="2" key="1">
    <citation type="journal article" date="2014" name="Front. Microbiol.">
        <title>High frequency of phylogenetically diverse reductive dehalogenase-homologous genes in deep subseafloor sedimentary metagenomes.</title>
        <authorList>
            <person name="Kawai M."/>
            <person name="Futagami T."/>
            <person name="Toyoda A."/>
            <person name="Takaki Y."/>
            <person name="Nishi S."/>
            <person name="Hori S."/>
            <person name="Arai W."/>
            <person name="Tsubouchi T."/>
            <person name="Morono Y."/>
            <person name="Uchiyama I."/>
            <person name="Ito T."/>
            <person name="Fujiyama A."/>
            <person name="Inagaki F."/>
            <person name="Takami H."/>
        </authorList>
    </citation>
    <scope>NUCLEOTIDE SEQUENCE</scope>
    <source>
        <strain evidence="2">Expedition CK06-06</strain>
    </source>
</reference>
<dbReference type="PROSITE" id="PS50991">
    <property type="entry name" value="PYR_CT"/>
    <property type="match status" value="1"/>
</dbReference>
<organism evidence="2">
    <name type="scientific">marine sediment metagenome</name>
    <dbReference type="NCBI Taxonomy" id="412755"/>
    <lineage>
        <taxon>unclassified sequences</taxon>
        <taxon>metagenomes</taxon>
        <taxon>ecological metagenomes</taxon>
    </lineage>
</organism>
<dbReference type="AlphaFoldDB" id="X1K3B7"/>
<dbReference type="GO" id="GO:0005737">
    <property type="term" value="C:cytoplasm"/>
    <property type="evidence" value="ECO:0007669"/>
    <property type="project" value="TreeGrafter"/>
</dbReference>
<feature type="non-terminal residue" evidence="2">
    <location>
        <position position="99"/>
    </location>
</feature>
<dbReference type="SUPFAM" id="SSF51569">
    <property type="entry name" value="Aldolase"/>
    <property type="match status" value="1"/>
</dbReference>
<dbReference type="InterPro" id="IPR013785">
    <property type="entry name" value="Aldolase_TIM"/>
</dbReference>
<dbReference type="PANTHER" id="PTHR43778:SF2">
    <property type="entry name" value="PYRUVATE CARBOXYLASE, MITOCHONDRIAL"/>
    <property type="match status" value="1"/>
</dbReference>
<feature type="non-terminal residue" evidence="2">
    <location>
        <position position="1"/>
    </location>
</feature>
<protein>
    <recommendedName>
        <fullName evidence="1">Pyruvate carboxyltransferase domain-containing protein</fullName>
    </recommendedName>
</protein>
<dbReference type="PANTHER" id="PTHR43778">
    <property type="entry name" value="PYRUVATE CARBOXYLASE"/>
    <property type="match status" value="1"/>
</dbReference>
<dbReference type="InterPro" id="IPR055268">
    <property type="entry name" value="PCB-like"/>
</dbReference>
<gene>
    <name evidence="2" type="ORF">S03H2_71296</name>
</gene>
<accession>X1K3B7</accession>
<dbReference type="Gene3D" id="3.20.20.70">
    <property type="entry name" value="Aldolase class I"/>
    <property type="match status" value="1"/>
</dbReference>
<evidence type="ECO:0000259" key="1">
    <source>
        <dbReference type="PROSITE" id="PS50991"/>
    </source>
</evidence>
<dbReference type="InterPro" id="IPR000891">
    <property type="entry name" value="PYR_CT"/>
</dbReference>
<dbReference type="EMBL" id="BARU01047659">
    <property type="protein sequence ID" value="GAI01023.1"/>
    <property type="molecule type" value="Genomic_DNA"/>
</dbReference>
<dbReference type="GO" id="GO:0006094">
    <property type="term" value="P:gluconeogenesis"/>
    <property type="evidence" value="ECO:0007669"/>
    <property type="project" value="TreeGrafter"/>
</dbReference>
<dbReference type="GO" id="GO:0004736">
    <property type="term" value="F:pyruvate carboxylase activity"/>
    <property type="evidence" value="ECO:0007669"/>
    <property type="project" value="TreeGrafter"/>
</dbReference>
<dbReference type="Pfam" id="PF00682">
    <property type="entry name" value="HMGL-like"/>
    <property type="match status" value="1"/>
</dbReference>
<proteinExistence type="predicted"/>
<comment type="caution">
    <text evidence="2">The sequence shown here is derived from an EMBL/GenBank/DDBJ whole genome shotgun (WGS) entry which is preliminary data.</text>
</comment>